<gene>
    <name evidence="3" type="ORF">GCM10025868_30950</name>
</gene>
<feature type="domain" description="Enolase C-terminal" evidence="2">
    <location>
        <begin position="15"/>
        <end position="127"/>
    </location>
</feature>
<evidence type="ECO:0000313" key="3">
    <source>
        <dbReference type="EMBL" id="GMA87845.1"/>
    </source>
</evidence>
<name>A0ABQ6JKR2_9ACTN</name>
<evidence type="ECO:0000256" key="1">
    <source>
        <dbReference type="ARBA" id="ARBA00022723"/>
    </source>
</evidence>
<proteinExistence type="predicted"/>
<dbReference type="InterPro" id="IPR036849">
    <property type="entry name" value="Enolase-like_C_sf"/>
</dbReference>
<accession>A0ABQ6JKR2</accession>
<dbReference type="Proteomes" id="UP001157017">
    <property type="component" value="Unassembled WGS sequence"/>
</dbReference>
<evidence type="ECO:0000259" key="2">
    <source>
        <dbReference type="Pfam" id="PF13378"/>
    </source>
</evidence>
<dbReference type="Gene3D" id="3.20.20.120">
    <property type="entry name" value="Enolase-like C-terminal domain"/>
    <property type="match status" value="1"/>
</dbReference>
<reference evidence="4" key="1">
    <citation type="journal article" date="2019" name="Int. J. Syst. Evol. Microbiol.">
        <title>The Global Catalogue of Microorganisms (GCM) 10K type strain sequencing project: providing services to taxonomists for standard genome sequencing and annotation.</title>
        <authorList>
            <consortium name="The Broad Institute Genomics Platform"/>
            <consortium name="The Broad Institute Genome Sequencing Center for Infectious Disease"/>
            <person name="Wu L."/>
            <person name="Ma J."/>
        </authorList>
    </citation>
    <scope>NUCLEOTIDE SEQUENCE [LARGE SCALE GENOMIC DNA]</scope>
    <source>
        <strain evidence="4">NBRC 108730</strain>
    </source>
</reference>
<evidence type="ECO:0000313" key="4">
    <source>
        <dbReference type="Proteomes" id="UP001157017"/>
    </source>
</evidence>
<dbReference type="SUPFAM" id="SSF51604">
    <property type="entry name" value="Enolase C-terminal domain-like"/>
    <property type="match status" value="1"/>
</dbReference>
<sequence>MRHPRGAWASLRLLLAADGTDVLVAADESIRKAEDPLRVAAAGSADVVVVKVAPLGGVPAALEVAAACGLPVVVSSALDTSVGIAAGVALAAALPSLPFACGLGTVGLFEHDVTSTPLRPRGGSLPAAATVDPDRLDEVAAPPDRRDWWLDRLARCWALL</sequence>
<keyword evidence="4" id="KW-1185">Reference proteome</keyword>
<dbReference type="EMBL" id="BSUZ01000001">
    <property type="protein sequence ID" value="GMA87845.1"/>
    <property type="molecule type" value="Genomic_DNA"/>
</dbReference>
<dbReference type="PANTHER" id="PTHR48073:SF2">
    <property type="entry name" value="O-SUCCINYLBENZOATE SYNTHASE"/>
    <property type="match status" value="1"/>
</dbReference>
<dbReference type="PANTHER" id="PTHR48073">
    <property type="entry name" value="O-SUCCINYLBENZOATE SYNTHASE-RELATED"/>
    <property type="match status" value="1"/>
</dbReference>
<dbReference type="Pfam" id="PF13378">
    <property type="entry name" value="MR_MLE_C"/>
    <property type="match status" value="1"/>
</dbReference>
<organism evidence="3 4">
    <name type="scientific">Angustibacter aerolatus</name>
    <dbReference type="NCBI Taxonomy" id="1162965"/>
    <lineage>
        <taxon>Bacteria</taxon>
        <taxon>Bacillati</taxon>
        <taxon>Actinomycetota</taxon>
        <taxon>Actinomycetes</taxon>
        <taxon>Kineosporiales</taxon>
        <taxon>Kineosporiaceae</taxon>
    </lineage>
</organism>
<dbReference type="InterPro" id="IPR029065">
    <property type="entry name" value="Enolase_C-like"/>
</dbReference>
<comment type="caution">
    <text evidence="3">The sequence shown here is derived from an EMBL/GenBank/DDBJ whole genome shotgun (WGS) entry which is preliminary data.</text>
</comment>
<protein>
    <recommendedName>
        <fullName evidence="2">Enolase C-terminal domain-containing protein</fullName>
    </recommendedName>
</protein>
<keyword evidence="1" id="KW-0479">Metal-binding</keyword>